<dbReference type="GO" id="GO:0006281">
    <property type="term" value="P:DNA repair"/>
    <property type="evidence" value="ECO:0007669"/>
    <property type="project" value="TreeGrafter"/>
</dbReference>
<dbReference type="GO" id="GO:0016787">
    <property type="term" value="F:hydrolase activity"/>
    <property type="evidence" value="ECO:0007669"/>
    <property type="project" value="UniProtKB-KW"/>
</dbReference>
<evidence type="ECO:0000256" key="1">
    <source>
        <dbReference type="ARBA" id="ARBA00022741"/>
    </source>
</evidence>
<keyword evidence="3 7" id="KW-0347">Helicase</keyword>
<dbReference type="GO" id="GO:0043138">
    <property type="term" value="F:3'-5' DNA helicase activity"/>
    <property type="evidence" value="ECO:0007669"/>
    <property type="project" value="TreeGrafter"/>
</dbReference>
<feature type="domain" description="Helicase ATP-binding" evidence="5">
    <location>
        <begin position="26"/>
        <end position="193"/>
    </location>
</feature>
<reference evidence="7 8" key="1">
    <citation type="submission" date="2017-10" db="EMBL/GenBank/DDBJ databases">
        <title>Bacillus sp. nov., a halophilic bacterium isolated from a Keqin Lake.</title>
        <authorList>
            <person name="Wang H."/>
        </authorList>
    </citation>
    <scope>NUCLEOTIDE SEQUENCE [LARGE SCALE GENOMIC DNA]</scope>
    <source>
        <strain evidence="7 8">KQ-12</strain>
    </source>
</reference>
<dbReference type="OrthoDB" id="9763310at2"/>
<dbReference type="AlphaFoldDB" id="A0A323TKJ0"/>
<dbReference type="EMBL" id="PDOD01000001">
    <property type="protein sequence ID" value="PYZ94474.1"/>
    <property type="molecule type" value="Genomic_DNA"/>
</dbReference>
<evidence type="ECO:0000259" key="6">
    <source>
        <dbReference type="PROSITE" id="PS51194"/>
    </source>
</evidence>
<sequence>MTNSLLQSLEQQFGFHAFREGQEEIIQSVIQGTDVIAILPTGRGKTLCYHLPAKLLDGLTIVVSPLVSLMEDQVTQMRASGDKRVAHLSSLINDTEKKKVLANLHSYHLIFLSPEMLSLPFIQRTLSKVKVDLFVVDEAHCISQWGHEFRTDYLRLKGVRKQLGNPPCLALTATATKEVEKDICVHLGLKKEVVVRFPVNRENIFMAVESMESIREKEEYFINKIHSVQWPAIVYTGTRQRAMNYAALLSRSGIEKVAFYHGGMTKEDRILVQQQFIRDEIDIICCTNAFGMGINKSNIRSVIHLHLPSTIEQYVQEIGRAGRDGKQSLALLIYCDEDLFLPLSFIETEFPDDDFLKQLMTDESIDGKKVADLKQHFPLNETQWRMVTFYLEKENVVQNGEFQFGTRRKEVLNEMISNFDQRRKEKIYQLDCLKRFVQTDTCYRKNVTVYFNDAMAERPEWCCSSCQSTGQYITWAEKNIDSIHRSLKNKEEKYDWKDTLKKILISKNGDV</sequence>
<keyword evidence="4" id="KW-0067">ATP-binding</keyword>
<dbReference type="PANTHER" id="PTHR13710">
    <property type="entry name" value="DNA HELICASE RECQ FAMILY MEMBER"/>
    <property type="match status" value="1"/>
</dbReference>
<keyword evidence="1" id="KW-0547">Nucleotide-binding</keyword>
<dbReference type="GO" id="GO:0009378">
    <property type="term" value="F:four-way junction helicase activity"/>
    <property type="evidence" value="ECO:0007669"/>
    <property type="project" value="TreeGrafter"/>
</dbReference>
<organism evidence="7 8">
    <name type="scientific">Salipaludibacillus keqinensis</name>
    <dbReference type="NCBI Taxonomy" id="2045207"/>
    <lineage>
        <taxon>Bacteria</taxon>
        <taxon>Bacillati</taxon>
        <taxon>Bacillota</taxon>
        <taxon>Bacilli</taxon>
        <taxon>Bacillales</taxon>
        <taxon>Bacillaceae</taxon>
    </lineage>
</organism>
<dbReference type="FunFam" id="3.40.50.300:FF:001389">
    <property type="entry name" value="ATP-dependent DNA helicase RecQ"/>
    <property type="match status" value="1"/>
</dbReference>
<dbReference type="PANTHER" id="PTHR13710:SF84">
    <property type="entry name" value="ATP-DEPENDENT DNA HELICASE RECS-RELATED"/>
    <property type="match status" value="1"/>
</dbReference>
<proteinExistence type="predicted"/>
<dbReference type="GO" id="GO:0003676">
    <property type="term" value="F:nucleic acid binding"/>
    <property type="evidence" value="ECO:0007669"/>
    <property type="project" value="InterPro"/>
</dbReference>
<dbReference type="InterPro" id="IPR004589">
    <property type="entry name" value="DNA_helicase_ATP-dep_RecQ"/>
</dbReference>
<evidence type="ECO:0000256" key="3">
    <source>
        <dbReference type="ARBA" id="ARBA00022806"/>
    </source>
</evidence>
<evidence type="ECO:0000256" key="4">
    <source>
        <dbReference type="ARBA" id="ARBA00022840"/>
    </source>
</evidence>
<dbReference type="PROSITE" id="PS51192">
    <property type="entry name" value="HELICASE_ATP_BIND_1"/>
    <property type="match status" value="1"/>
</dbReference>
<dbReference type="InterPro" id="IPR027417">
    <property type="entry name" value="P-loop_NTPase"/>
</dbReference>
<dbReference type="CDD" id="cd17920">
    <property type="entry name" value="DEXHc_RecQ"/>
    <property type="match status" value="1"/>
</dbReference>
<evidence type="ECO:0000313" key="7">
    <source>
        <dbReference type="EMBL" id="PYZ94474.1"/>
    </source>
</evidence>
<evidence type="ECO:0000256" key="2">
    <source>
        <dbReference type="ARBA" id="ARBA00022801"/>
    </source>
</evidence>
<dbReference type="GO" id="GO:0006310">
    <property type="term" value="P:DNA recombination"/>
    <property type="evidence" value="ECO:0007669"/>
    <property type="project" value="InterPro"/>
</dbReference>
<dbReference type="Pfam" id="PF00271">
    <property type="entry name" value="Helicase_C"/>
    <property type="match status" value="1"/>
</dbReference>
<evidence type="ECO:0000259" key="5">
    <source>
        <dbReference type="PROSITE" id="PS51192"/>
    </source>
</evidence>
<evidence type="ECO:0000313" key="8">
    <source>
        <dbReference type="Proteomes" id="UP000248214"/>
    </source>
</evidence>
<keyword evidence="2" id="KW-0378">Hydrolase</keyword>
<dbReference type="SUPFAM" id="SSF52540">
    <property type="entry name" value="P-loop containing nucleoside triphosphate hydrolases"/>
    <property type="match status" value="1"/>
</dbReference>
<dbReference type="Proteomes" id="UP000248214">
    <property type="component" value="Unassembled WGS sequence"/>
</dbReference>
<dbReference type="InterPro" id="IPR014001">
    <property type="entry name" value="Helicase_ATP-bd"/>
</dbReference>
<dbReference type="GO" id="GO:0030894">
    <property type="term" value="C:replisome"/>
    <property type="evidence" value="ECO:0007669"/>
    <property type="project" value="TreeGrafter"/>
</dbReference>
<dbReference type="GO" id="GO:0043590">
    <property type="term" value="C:bacterial nucleoid"/>
    <property type="evidence" value="ECO:0007669"/>
    <property type="project" value="TreeGrafter"/>
</dbReference>
<dbReference type="Pfam" id="PF00270">
    <property type="entry name" value="DEAD"/>
    <property type="match status" value="1"/>
</dbReference>
<dbReference type="InterPro" id="IPR011545">
    <property type="entry name" value="DEAD/DEAH_box_helicase_dom"/>
</dbReference>
<dbReference type="GO" id="GO:0005737">
    <property type="term" value="C:cytoplasm"/>
    <property type="evidence" value="ECO:0007669"/>
    <property type="project" value="TreeGrafter"/>
</dbReference>
<feature type="domain" description="Helicase C-terminal" evidence="6">
    <location>
        <begin position="217"/>
        <end position="385"/>
    </location>
</feature>
<comment type="caution">
    <text evidence="7">The sequence shown here is derived from an EMBL/GenBank/DDBJ whole genome shotgun (WGS) entry which is preliminary data.</text>
</comment>
<dbReference type="SMART" id="SM00487">
    <property type="entry name" value="DEXDc"/>
    <property type="match status" value="1"/>
</dbReference>
<accession>A0A323TKJ0</accession>
<dbReference type="Gene3D" id="3.40.50.300">
    <property type="entry name" value="P-loop containing nucleotide triphosphate hydrolases"/>
    <property type="match status" value="2"/>
</dbReference>
<name>A0A323TKJ0_9BACI</name>
<dbReference type="NCBIfam" id="TIGR00614">
    <property type="entry name" value="recQ_fam"/>
    <property type="match status" value="1"/>
</dbReference>
<dbReference type="PROSITE" id="PS51194">
    <property type="entry name" value="HELICASE_CTER"/>
    <property type="match status" value="1"/>
</dbReference>
<protein>
    <submittedName>
        <fullName evidence="7">ATP-dependent DNA helicase</fullName>
    </submittedName>
</protein>
<dbReference type="GO" id="GO:0005524">
    <property type="term" value="F:ATP binding"/>
    <property type="evidence" value="ECO:0007669"/>
    <property type="project" value="UniProtKB-KW"/>
</dbReference>
<dbReference type="RefSeq" id="WP_110608107.1">
    <property type="nucleotide sequence ID" value="NZ_PDOD01000001.1"/>
</dbReference>
<gene>
    <name evidence="7" type="ORF">CR194_02780</name>
</gene>
<dbReference type="InterPro" id="IPR001650">
    <property type="entry name" value="Helicase_C-like"/>
</dbReference>
<keyword evidence="8" id="KW-1185">Reference proteome</keyword>
<dbReference type="SMART" id="SM00490">
    <property type="entry name" value="HELICc"/>
    <property type="match status" value="1"/>
</dbReference>